<dbReference type="EMBL" id="LOEE01000028">
    <property type="protein sequence ID" value="KXG76325.1"/>
    <property type="molecule type" value="Genomic_DNA"/>
</dbReference>
<dbReference type="STRING" id="520762.AN619_12830"/>
<dbReference type="Proteomes" id="UP000070456">
    <property type="component" value="Unassembled WGS sequence"/>
</dbReference>
<organism evidence="1 2">
    <name type="scientific">Thermotalea metallivorans</name>
    <dbReference type="NCBI Taxonomy" id="520762"/>
    <lineage>
        <taxon>Bacteria</taxon>
        <taxon>Bacillati</taxon>
        <taxon>Bacillota</taxon>
        <taxon>Clostridia</taxon>
        <taxon>Peptostreptococcales</taxon>
        <taxon>Thermotaleaceae</taxon>
        <taxon>Thermotalea</taxon>
    </lineage>
</organism>
<protein>
    <recommendedName>
        <fullName evidence="3">DUF2922 domain-containing protein</fullName>
    </recommendedName>
</protein>
<evidence type="ECO:0000313" key="1">
    <source>
        <dbReference type="EMBL" id="KXG76325.1"/>
    </source>
</evidence>
<dbReference type="Pfam" id="PF11148">
    <property type="entry name" value="DUF2922"/>
    <property type="match status" value="1"/>
</dbReference>
<accession>A0A140L700</accession>
<sequence length="72" mass="7966">MAEKRLEMIFKNQLGTTTKITVDDVRDNITGADVQAAMELVINKNIFRTNSGELVEIESARIVATDVTEIIA</sequence>
<gene>
    <name evidence="1" type="ORF">AN619_12830</name>
</gene>
<evidence type="ECO:0000313" key="2">
    <source>
        <dbReference type="Proteomes" id="UP000070456"/>
    </source>
</evidence>
<name>A0A140L700_9FIRM</name>
<dbReference type="OrthoDB" id="9795264at2"/>
<evidence type="ECO:0008006" key="3">
    <source>
        <dbReference type="Google" id="ProtNLM"/>
    </source>
</evidence>
<dbReference type="InterPro" id="IPR021321">
    <property type="entry name" value="DUF2922"/>
</dbReference>
<comment type="caution">
    <text evidence="1">The sequence shown here is derived from an EMBL/GenBank/DDBJ whole genome shotgun (WGS) entry which is preliminary data.</text>
</comment>
<dbReference type="RefSeq" id="WP_068555875.1">
    <property type="nucleotide sequence ID" value="NZ_LOEE01000028.1"/>
</dbReference>
<reference evidence="1 2" key="1">
    <citation type="submission" date="2015-12" db="EMBL/GenBank/DDBJ databases">
        <title>Draft genome sequence of the thermoanaerobe Thermotalea metallivorans, an isolate from the runoff channel of the Great Artesian Basin, Australia.</title>
        <authorList>
            <person name="Patel B.K."/>
        </authorList>
    </citation>
    <scope>NUCLEOTIDE SEQUENCE [LARGE SCALE GENOMIC DNA]</scope>
    <source>
        <strain evidence="1 2">B2-1</strain>
    </source>
</reference>
<keyword evidence="2" id="KW-1185">Reference proteome</keyword>
<dbReference type="AlphaFoldDB" id="A0A140L700"/>
<proteinExistence type="predicted"/>